<evidence type="ECO:0000313" key="4">
    <source>
        <dbReference type="RefSeq" id="XP_028135617.1"/>
    </source>
</evidence>
<reference evidence="2" key="2">
    <citation type="submission" date="2025-05" db="UniProtKB">
        <authorList>
            <consortium name="EnsemblMetazoa"/>
        </authorList>
    </citation>
    <scope>IDENTIFICATION</scope>
</reference>
<dbReference type="InterPro" id="IPR015897">
    <property type="entry name" value="CHK_kinase-like"/>
</dbReference>
<dbReference type="RefSeq" id="XP_028135617.1">
    <property type="nucleotide sequence ID" value="XM_028279816.1"/>
</dbReference>
<dbReference type="PANTHER" id="PTHR11012">
    <property type="entry name" value="PROTEIN KINASE-LIKE DOMAIN-CONTAINING"/>
    <property type="match status" value="1"/>
</dbReference>
<evidence type="ECO:0000259" key="1">
    <source>
        <dbReference type="SMART" id="SM00587"/>
    </source>
</evidence>
<dbReference type="InterPro" id="IPR011009">
    <property type="entry name" value="Kinase-like_dom_sf"/>
</dbReference>
<dbReference type="InterPro" id="IPR004119">
    <property type="entry name" value="EcKL"/>
</dbReference>
<sequence>MKFNMDILPVLKEVFYSQNLKFFDVKIDENSQRSFHMGSHLLFAKVSIIDQQENAREIPLAVKVGKTKLDSSMVATGCRESAFFREIVPIFNKLQTDLKIKNIFNKIPKCYRTLMKDGYEIIILENLSFSGWGVIDSFVSLNAEGQEVIAKNIAQYHALSFALRHIDKQTFDKHATDFNMTNREVMVKINDVFQDLLCKIIENTLEETNKQEMLSKFRILMKNVNEQTMLNIVDDLPKEVVVVHGDLHKFNLMYKFKDKSSGSIVDAMFIDFQDSRIHSPVLDLTYYFFFSVQIPFKASDFLKYYHQELTTYLRDLTCDANKLFPYSTLIEHWNKYAFYGFCCGVTYVTLEFAVGTLQKPSNGTIESVEEPVDMDKTIRNACLNPEVTNNGLYKQSLINLTENYLESINIQ</sequence>
<dbReference type="EnsemblMetazoa" id="XM_028279816.2">
    <property type="protein sequence ID" value="XP_028135617.1"/>
    <property type="gene ID" value="LOC114330472"/>
</dbReference>
<dbReference type="AlphaFoldDB" id="A0A6P7FKU0"/>
<dbReference type="KEGG" id="dvv:114330472"/>
<evidence type="ECO:0000313" key="2">
    <source>
        <dbReference type="EnsemblMetazoa" id="XP_028135617.1"/>
    </source>
</evidence>
<dbReference type="Proteomes" id="UP001652700">
    <property type="component" value="Unplaced"/>
</dbReference>
<keyword evidence="3" id="KW-1185">Reference proteome</keyword>
<name>A0A6P7FKU0_DIAVI</name>
<reference evidence="4" key="1">
    <citation type="submission" date="2025-04" db="UniProtKB">
        <authorList>
            <consortium name="RefSeq"/>
        </authorList>
    </citation>
    <scope>IDENTIFICATION</scope>
    <source>
        <tissue evidence="4">Whole insect</tissue>
    </source>
</reference>
<proteinExistence type="predicted"/>
<dbReference type="Gene3D" id="3.90.1200.10">
    <property type="match status" value="1"/>
</dbReference>
<evidence type="ECO:0000313" key="3">
    <source>
        <dbReference type="Proteomes" id="UP001652700"/>
    </source>
</evidence>
<feature type="domain" description="CHK kinase-like" evidence="1">
    <location>
        <begin position="122"/>
        <end position="315"/>
    </location>
</feature>
<dbReference type="Pfam" id="PF02958">
    <property type="entry name" value="EcKL"/>
    <property type="match status" value="1"/>
</dbReference>
<dbReference type="SUPFAM" id="SSF56112">
    <property type="entry name" value="Protein kinase-like (PK-like)"/>
    <property type="match status" value="1"/>
</dbReference>
<gene>
    <name evidence="4" type="primary">LOC114330472</name>
</gene>
<dbReference type="SMART" id="SM00587">
    <property type="entry name" value="CHK"/>
    <property type="match status" value="1"/>
</dbReference>
<accession>A0A6P7FKU0</accession>
<dbReference type="GeneID" id="114330472"/>
<dbReference type="PANTHER" id="PTHR11012:SF30">
    <property type="entry name" value="PROTEIN KINASE-LIKE DOMAIN-CONTAINING"/>
    <property type="match status" value="1"/>
</dbReference>
<dbReference type="InParanoid" id="A0A6P7FKU0"/>
<protein>
    <submittedName>
        <fullName evidence="4">Uncharacterized protein LOC114330472 isoform X1</fullName>
    </submittedName>
</protein>
<organism evidence="4">
    <name type="scientific">Diabrotica virgifera virgifera</name>
    <name type="common">western corn rootworm</name>
    <dbReference type="NCBI Taxonomy" id="50390"/>
    <lineage>
        <taxon>Eukaryota</taxon>
        <taxon>Metazoa</taxon>
        <taxon>Ecdysozoa</taxon>
        <taxon>Arthropoda</taxon>
        <taxon>Hexapoda</taxon>
        <taxon>Insecta</taxon>
        <taxon>Pterygota</taxon>
        <taxon>Neoptera</taxon>
        <taxon>Endopterygota</taxon>
        <taxon>Coleoptera</taxon>
        <taxon>Polyphaga</taxon>
        <taxon>Cucujiformia</taxon>
        <taxon>Chrysomeloidea</taxon>
        <taxon>Chrysomelidae</taxon>
        <taxon>Galerucinae</taxon>
        <taxon>Diabroticina</taxon>
        <taxon>Diabroticites</taxon>
        <taxon>Diabrotica</taxon>
    </lineage>
</organism>
<dbReference type="OrthoDB" id="5396515at2759"/>